<proteinExistence type="predicted"/>
<gene>
    <name evidence="1" type="ORF">METZ01_LOCUS434402</name>
</gene>
<reference evidence="1" key="1">
    <citation type="submission" date="2018-05" db="EMBL/GenBank/DDBJ databases">
        <authorList>
            <person name="Lanie J.A."/>
            <person name="Ng W.-L."/>
            <person name="Kazmierczak K.M."/>
            <person name="Andrzejewski T.M."/>
            <person name="Davidsen T.M."/>
            <person name="Wayne K.J."/>
            <person name="Tettelin H."/>
            <person name="Glass J.I."/>
            <person name="Rusch D."/>
            <person name="Podicherti R."/>
            <person name="Tsui H.-C.T."/>
            <person name="Winkler M.E."/>
        </authorList>
    </citation>
    <scope>NUCLEOTIDE SEQUENCE</scope>
</reference>
<dbReference type="AlphaFoldDB" id="A0A382YGB8"/>
<dbReference type="EMBL" id="UINC01175099">
    <property type="protein sequence ID" value="SVD81548.1"/>
    <property type="molecule type" value="Genomic_DNA"/>
</dbReference>
<name>A0A382YGB8_9ZZZZ</name>
<sequence>MTETTAGSLMKTQNNEPTIEVKIAGDYTAPDRMTKEQLLQYISDHYNDPIWIFTLGQGMVQPAQLAEADFATLGAIRITPGLVGGTPKEESA</sequence>
<accession>A0A382YGB8</accession>
<organism evidence="1">
    <name type="scientific">marine metagenome</name>
    <dbReference type="NCBI Taxonomy" id="408172"/>
    <lineage>
        <taxon>unclassified sequences</taxon>
        <taxon>metagenomes</taxon>
        <taxon>ecological metagenomes</taxon>
    </lineage>
</organism>
<evidence type="ECO:0008006" key="2">
    <source>
        <dbReference type="Google" id="ProtNLM"/>
    </source>
</evidence>
<evidence type="ECO:0000313" key="1">
    <source>
        <dbReference type="EMBL" id="SVD81548.1"/>
    </source>
</evidence>
<protein>
    <recommendedName>
        <fullName evidence="2">Ubiquitin-like domain-containing protein</fullName>
    </recommendedName>
</protein>